<evidence type="ECO:0000256" key="9">
    <source>
        <dbReference type="RuleBase" id="RU000419"/>
    </source>
</evidence>
<feature type="compositionally biased region" description="Polar residues" evidence="10">
    <location>
        <begin position="523"/>
        <end position="532"/>
    </location>
</feature>
<dbReference type="Gene3D" id="1.10.560.10">
    <property type="entry name" value="GroEL-like equatorial domain"/>
    <property type="match status" value="1"/>
</dbReference>
<dbReference type="PROSITE" id="PS00296">
    <property type="entry name" value="CHAPERONINS_CPN60"/>
    <property type="match status" value="1"/>
</dbReference>
<evidence type="ECO:0000256" key="8">
    <source>
        <dbReference type="RuleBase" id="RU000418"/>
    </source>
</evidence>
<dbReference type="GO" id="GO:0005524">
    <property type="term" value="F:ATP binding"/>
    <property type="evidence" value="ECO:0007669"/>
    <property type="project" value="UniProtKB-UniRule"/>
</dbReference>
<dbReference type="PANTHER" id="PTHR45633">
    <property type="entry name" value="60 KDA HEAT SHOCK PROTEIN, MITOCHONDRIAL"/>
    <property type="match status" value="1"/>
</dbReference>
<comment type="caution">
    <text evidence="7">Lacks conserved residue(s) required for the propagation of feature annotation.</text>
</comment>
<evidence type="ECO:0000256" key="5">
    <source>
        <dbReference type="ARBA" id="ARBA00023186"/>
    </source>
</evidence>
<dbReference type="SUPFAM" id="SSF54849">
    <property type="entry name" value="GroEL-intermediate domain like"/>
    <property type="match status" value="1"/>
</dbReference>
<comment type="function">
    <text evidence="7 9">Together with its co-chaperonin GroES, plays an essential role in assisting protein folding. The GroEL-GroES system forms a nano-cage that allows encapsulation of the non-native substrate proteins and provides a physical environment optimized to promote and accelerate protein folding.</text>
</comment>
<dbReference type="InterPro" id="IPR018370">
    <property type="entry name" value="Chaperonin_Cpn60_CS"/>
</dbReference>
<dbReference type="GO" id="GO:0140662">
    <property type="term" value="F:ATP-dependent protein folding chaperone"/>
    <property type="evidence" value="ECO:0007669"/>
    <property type="project" value="InterPro"/>
</dbReference>
<dbReference type="NCBIfam" id="NF009487">
    <property type="entry name" value="PRK12849.1"/>
    <property type="match status" value="1"/>
</dbReference>
<dbReference type="HAMAP" id="MF_00600">
    <property type="entry name" value="CH60"/>
    <property type="match status" value="1"/>
</dbReference>
<gene>
    <name evidence="7 11" type="primary">groL</name>
    <name evidence="7" type="synonym">groEL</name>
    <name evidence="11" type="ORF">C4617_04280</name>
</gene>
<dbReference type="EC" id="5.6.1.7" evidence="7"/>
<keyword evidence="3 7" id="KW-0547">Nucleotide-binding</keyword>
<dbReference type="SUPFAM" id="SSF48592">
    <property type="entry name" value="GroEL equatorial domain-like"/>
    <property type="match status" value="1"/>
</dbReference>
<evidence type="ECO:0000256" key="4">
    <source>
        <dbReference type="ARBA" id="ARBA00022840"/>
    </source>
</evidence>
<dbReference type="InterPro" id="IPR027409">
    <property type="entry name" value="GroEL-like_apical_dom_sf"/>
</dbReference>
<keyword evidence="4 7" id="KW-0067">ATP-binding</keyword>
<feature type="binding site" evidence="7">
    <location>
        <position position="495"/>
    </location>
    <ligand>
        <name>ATP</name>
        <dbReference type="ChEBI" id="CHEBI:30616"/>
    </ligand>
</feature>
<evidence type="ECO:0000313" key="12">
    <source>
        <dbReference type="Proteomes" id="UP000240811"/>
    </source>
</evidence>
<dbReference type="Gene3D" id="3.50.7.10">
    <property type="entry name" value="GroEL"/>
    <property type="match status" value="1"/>
</dbReference>
<accession>A0A2T4VXC4</accession>
<evidence type="ECO:0000256" key="10">
    <source>
        <dbReference type="SAM" id="MobiDB-lite"/>
    </source>
</evidence>
<evidence type="ECO:0000256" key="6">
    <source>
        <dbReference type="ARBA" id="ARBA00023235"/>
    </source>
</evidence>
<keyword evidence="6 7" id="KW-0413">Isomerase</keyword>
<sequence>MSAKDVKFGDVARDGIAQGVNKLADAVTSTYGPKGRLVMISSSYGGVRVSKDGVTVAKSIEFQDKVQNIGAHLLRNVADNADERSGDGTTTATCLAQAIFNEGRKAVTAGRNPMCVNRGMTRTTKAIVDYLQSISKKVATHEEIVQVATIAANGDRDIGEKIAFAMEKTGKNGIVSIDQSKTAETEVKIVEGMQLDRGYISPYFVTNPDKMTVELDNPYILICNKKISSFNPLMKVLEIAAKSSRALFIIAEDVEGEALATLVVNKIRAGFKVASIKAPAFGERRDQILLDIAALTGATVISDDIGLTLDDATVEHLGSAKKVISTKDDTTIVDGSGSKESIQSRIKEIESAIEITKSDYDRDKLKERLAKLSSGVAVISVGDTTETALIEKKDRFQDSLDATRAAVEEGIVIGGGIALLRASVAVPVEGDNDDERAGSDIALKSIVAPCRKIMKNAGLEPLLITSKILENKDGNFGYDVQNEVFGNMFDMGIIDPLKVVRNALVSAMSISSMLLMTEATVTDAPTNESNSSPMPGGGMPGGMGGMGGMDMM</sequence>
<organism evidence="11 12">
    <name type="scientific">Candidatus Liberibacter europaeus</name>
    <dbReference type="NCBI Taxonomy" id="744859"/>
    <lineage>
        <taxon>Bacteria</taxon>
        <taxon>Pseudomonadati</taxon>
        <taxon>Pseudomonadota</taxon>
        <taxon>Alphaproteobacteria</taxon>
        <taxon>Hyphomicrobiales</taxon>
        <taxon>Rhizobiaceae</taxon>
        <taxon>Liberibacter</taxon>
    </lineage>
</organism>
<dbReference type="InterPro" id="IPR002423">
    <property type="entry name" value="Cpn60/GroEL/TCP-1"/>
</dbReference>
<dbReference type="GO" id="GO:0005737">
    <property type="term" value="C:cytoplasm"/>
    <property type="evidence" value="ECO:0007669"/>
    <property type="project" value="UniProtKB-SubCell"/>
</dbReference>
<dbReference type="Pfam" id="PF00118">
    <property type="entry name" value="Cpn60_TCP1"/>
    <property type="match status" value="1"/>
</dbReference>
<dbReference type="Gene3D" id="3.30.260.10">
    <property type="entry name" value="TCP-1-like chaperonin intermediate domain"/>
    <property type="match status" value="1"/>
</dbReference>
<dbReference type="NCBIfam" id="TIGR02348">
    <property type="entry name" value="GroEL"/>
    <property type="match status" value="1"/>
</dbReference>
<dbReference type="NCBIfam" id="NF009488">
    <property type="entry name" value="PRK12850.1"/>
    <property type="match status" value="1"/>
</dbReference>
<keyword evidence="5 7" id="KW-0143">Chaperone</keyword>
<dbReference type="GO" id="GO:0016853">
    <property type="term" value="F:isomerase activity"/>
    <property type="evidence" value="ECO:0007669"/>
    <property type="project" value="UniProtKB-KW"/>
</dbReference>
<dbReference type="Proteomes" id="UP000240811">
    <property type="component" value="Unassembled WGS sequence"/>
</dbReference>
<evidence type="ECO:0000256" key="7">
    <source>
        <dbReference type="HAMAP-Rule" id="MF_00600"/>
    </source>
</evidence>
<keyword evidence="2 7" id="KW-0963">Cytoplasm</keyword>
<evidence type="ECO:0000313" key="11">
    <source>
        <dbReference type="EMBL" id="PTL86421.1"/>
    </source>
</evidence>
<dbReference type="GO" id="GO:0051082">
    <property type="term" value="F:unfolded protein binding"/>
    <property type="evidence" value="ECO:0007669"/>
    <property type="project" value="UniProtKB-UniRule"/>
</dbReference>
<feature type="binding site" evidence="7">
    <location>
        <position position="51"/>
    </location>
    <ligand>
        <name>ATP</name>
        <dbReference type="ChEBI" id="CHEBI:30616"/>
    </ligand>
</feature>
<dbReference type="FunFam" id="3.50.7.10:FF:000001">
    <property type="entry name" value="60 kDa chaperonin"/>
    <property type="match status" value="1"/>
</dbReference>
<dbReference type="GO" id="GO:0042026">
    <property type="term" value="P:protein refolding"/>
    <property type="evidence" value="ECO:0007669"/>
    <property type="project" value="UniProtKB-UniRule"/>
</dbReference>
<dbReference type="InterPro" id="IPR027410">
    <property type="entry name" value="TCP-1-like_intermed_sf"/>
</dbReference>
<comment type="similarity">
    <text evidence="1 7 8">Belongs to the chaperonin (HSP60) family.</text>
</comment>
<dbReference type="NCBIfam" id="NF000592">
    <property type="entry name" value="PRK00013.1"/>
    <property type="match status" value="1"/>
</dbReference>
<reference evidence="12" key="1">
    <citation type="submission" date="2018-02" db="EMBL/GenBank/DDBJ databases">
        <title>Genome sequence of Candidatus Liberibacter europaeus.</title>
        <authorList>
            <person name="Frampton R.A."/>
            <person name="Thompson S.M."/>
            <person name="David C."/>
            <person name="Addison S.M."/>
            <person name="Smith G.R."/>
        </authorList>
    </citation>
    <scope>NUCLEOTIDE SEQUENCE [LARGE SCALE GENOMIC DNA]</scope>
</reference>
<protein>
    <recommendedName>
        <fullName evidence="7">Chaperonin GroEL</fullName>
        <ecNumber evidence="7">5.6.1.7</ecNumber>
    </recommendedName>
    <alternativeName>
        <fullName evidence="7">60 kDa chaperonin</fullName>
    </alternativeName>
    <alternativeName>
        <fullName evidence="7">Chaperonin-60</fullName>
        <shortName evidence="7">Cpn60</shortName>
    </alternativeName>
</protein>
<dbReference type="NCBIfam" id="NF009489">
    <property type="entry name" value="PRK12851.1"/>
    <property type="match status" value="1"/>
</dbReference>
<feature type="region of interest" description="Disordered" evidence="10">
    <location>
        <begin position="523"/>
        <end position="543"/>
    </location>
</feature>
<evidence type="ECO:0000256" key="2">
    <source>
        <dbReference type="ARBA" id="ARBA00022490"/>
    </source>
</evidence>
<dbReference type="AlphaFoldDB" id="A0A2T4VXC4"/>
<feature type="binding site" evidence="7">
    <location>
        <position position="415"/>
    </location>
    <ligand>
        <name>ATP</name>
        <dbReference type="ChEBI" id="CHEBI:30616"/>
    </ligand>
</feature>
<comment type="caution">
    <text evidence="11">The sequence shown here is derived from an EMBL/GenBank/DDBJ whole genome shotgun (WGS) entry which is preliminary data.</text>
</comment>
<feature type="binding site" evidence="7">
    <location>
        <begin position="30"/>
        <end position="33"/>
    </location>
    <ligand>
        <name>ATP</name>
        <dbReference type="ChEBI" id="CHEBI:30616"/>
    </ligand>
</feature>
<evidence type="ECO:0000256" key="1">
    <source>
        <dbReference type="ARBA" id="ARBA00006607"/>
    </source>
</evidence>
<feature type="binding site" evidence="7">
    <location>
        <begin position="87"/>
        <end position="91"/>
    </location>
    <ligand>
        <name>ATP</name>
        <dbReference type="ChEBI" id="CHEBI:30616"/>
    </ligand>
</feature>
<comment type="subunit">
    <text evidence="7 9">Forms a cylinder of 14 subunits composed of two heptameric rings stacked back-to-back. Interacts with the co-chaperonin GroES.</text>
</comment>
<dbReference type="EMBL" id="PSQJ01000004">
    <property type="protein sequence ID" value="PTL86421.1"/>
    <property type="molecule type" value="Genomic_DNA"/>
</dbReference>
<name>A0A2T4VXC4_9HYPH</name>
<comment type="subcellular location">
    <subcellularLocation>
        <location evidence="7">Cytoplasm</location>
    </subcellularLocation>
</comment>
<dbReference type="PRINTS" id="PR00298">
    <property type="entry name" value="CHAPERONIN60"/>
</dbReference>
<dbReference type="InterPro" id="IPR027413">
    <property type="entry name" value="GROEL-like_equatorial_sf"/>
</dbReference>
<dbReference type="InterPro" id="IPR001844">
    <property type="entry name" value="Cpn60/GroEL"/>
</dbReference>
<proteinExistence type="inferred from homology"/>
<dbReference type="CDD" id="cd03344">
    <property type="entry name" value="GroEL"/>
    <property type="match status" value="1"/>
</dbReference>
<evidence type="ECO:0000256" key="3">
    <source>
        <dbReference type="ARBA" id="ARBA00022741"/>
    </source>
</evidence>
<dbReference type="SUPFAM" id="SSF52029">
    <property type="entry name" value="GroEL apical domain-like"/>
    <property type="match status" value="1"/>
</dbReference>